<proteinExistence type="predicted"/>
<evidence type="ECO:0000313" key="3">
    <source>
        <dbReference type="Proteomes" id="UP000823388"/>
    </source>
</evidence>
<name>A0A8T0V8I3_PANVG</name>
<reference evidence="2" key="1">
    <citation type="submission" date="2020-05" db="EMBL/GenBank/DDBJ databases">
        <title>WGS assembly of Panicum virgatum.</title>
        <authorList>
            <person name="Lovell J.T."/>
            <person name="Jenkins J."/>
            <person name="Shu S."/>
            <person name="Juenger T.E."/>
            <person name="Schmutz J."/>
        </authorList>
    </citation>
    <scope>NUCLEOTIDE SEQUENCE</scope>
    <source>
        <strain evidence="2">AP13</strain>
    </source>
</reference>
<dbReference type="EMBL" id="CM029041">
    <property type="protein sequence ID" value="KAG2629644.1"/>
    <property type="molecule type" value="Genomic_DNA"/>
</dbReference>
<dbReference type="AlphaFoldDB" id="A0A8T0V8I3"/>
<evidence type="ECO:0000313" key="2">
    <source>
        <dbReference type="EMBL" id="KAG2629644.1"/>
    </source>
</evidence>
<sequence>MSLRSLGYLLTRRRKIYRVQAESSLGIVSQAASVSAAGRPGRSLHTLRDLGAGDNVNAFGAVVAAALAGGLGILILKKHPDDPGAGTKVDGRREAQKTQPLLASFS</sequence>
<feature type="region of interest" description="Disordered" evidence="1">
    <location>
        <begin position="81"/>
        <end position="106"/>
    </location>
</feature>
<comment type="caution">
    <text evidence="2">The sequence shown here is derived from an EMBL/GenBank/DDBJ whole genome shotgun (WGS) entry which is preliminary data.</text>
</comment>
<keyword evidence="3" id="KW-1185">Reference proteome</keyword>
<dbReference type="Proteomes" id="UP000823388">
    <property type="component" value="Chromosome 3K"/>
</dbReference>
<gene>
    <name evidence="2" type="ORF">PVAP13_3KG460500</name>
</gene>
<feature type="compositionally biased region" description="Polar residues" evidence="1">
    <location>
        <begin position="97"/>
        <end position="106"/>
    </location>
</feature>
<evidence type="ECO:0000256" key="1">
    <source>
        <dbReference type="SAM" id="MobiDB-lite"/>
    </source>
</evidence>
<protein>
    <submittedName>
        <fullName evidence="2">Uncharacterized protein</fullName>
    </submittedName>
</protein>
<organism evidence="2 3">
    <name type="scientific">Panicum virgatum</name>
    <name type="common">Blackwell switchgrass</name>
    <dbReference type="NCBI Taxonomy" id="38727"/>
    <lineage>
        <taxon>Eukaryota</taxon>
        <taxon>Viridiplantae</taxon>
        <taxon>Streptophyta</taxon>
        <taxon>Embryophyta</taxon>
        <taxon>Tracheophyta</taxon>
        <taxon>Spermatophyta</taxon>
        <taxon>Magnoliopsida</taxon>
        <taxon>Liliopsida</taxon>
        <taxon>Poales</taxon>
        <taxon>Poaceae</taxon>
        <taxon>PACMAD clade</taxon>
        <taxon>Panicoideae</taxon>
        <taxon>Panicodae</taxon>
        <taxon>Paniceae</taxon>
        <taxon>Panicinae</taxon>
        <taxon>Panicum</taxon>
        <taxon>Panicum sect. Hiantes</taxon>
    </lineage>
</organism>
<accession>A0A8T0V8I3</accession>